<comment type="caution">
    <text evidence="1">The sequence shown here is derived from an EMBL/GenBank/DDBJ whole genome shotgun (WGS) entry which is preliminary data.</text>
</comment>
<keyword evidence="2" id="KW-1185">Reference proteome</keyword>
<protein>
    <recommendedName>
        <fullName evidence="3">PA14 domain-containing protein</fullName>
    </recommendedName>
</protein>
<evidence type="ECO:0000313" key="2">
    <source>
        <dbReference type="Proteomes" id="UP000638188"/>
    </source>
</evidence>
<dbReference type="RefSeq" id="WP_150278059.1">
    <property type="nucleotide sequence ID" value="NZ_BMFF01000005.1"/>
</dbReference>
<evidence type="ECO:0000313" key="1">
    <source>
        <dbReference type="EMBL" id="GGD05741.1"/>
    </source>
</evidence>
<dbReference type="Proteomes" id="UP000638188">
    <property type="component" value="Unassembled WGS sequence"/>
</dbReference>
<evidence type="ECO:0008006" key="3">
    <source>
        <dbReference type="Google" id="ProtNLM"/>
    </source>
</evidence>
<reference evidence="2" key="1">
    <citation type="journal article" date="2019" name="Int. J. Syst. Evol. Microbiol.">
        <title>The Global Catalogue of Microorganisms (GCM) 10K type strain sequencing project: providing services to taxonomists for standard genome sequencing and annotation.</title>
        <authorList>
            <consortium name="The Broad Institute Genomics Platform"/>
            <consortium name="The Broad Institute Genome Sequencing Center for Infectious Disease"/>
            <person name="Wu L."/>
            <person name="Ma J."/>
        </authorList>
    </citation>
    <scope>NUCLEOTIDE SEQUENCE [LARGE SCALE GENOMIC DNA]</scope>
    <source>
        <strain evidence="2">CGMCC 1.12482</strain>
    </source>
</reference>
<dbReference type="EMBL" id="BMFF01000005">
    <property type="protein sequence ID" value="GGD05741.1"/>
    <property type="molecule type" value="Genomic_DNA"/>
</dbReference>
<gene>
    <name evidence="1" type="ORF">GCM10007418_25970</name>
</gene>
<organism evidence="1 2">
    <name type="scientific">Halopseudomonas salina</name>
    <dbReference type="NCBI Taxonomy" id="1323744"/>
    <lineage>
        <taxon>Bacteria</taxon>
        <taxon>Pseudomonadati</taxon>
        <taxon>Pseudomonadota</taxon>
        <taxon>Gammaproteobacteria</taxon>
        <taxon>Pseudomonadales</taxon>
        <taxon>Pseudomonadaceae</taxon>
        <taxon>Halopseudomonas</taxon>
    </lineage>
</organism>
<proteinExistence type="predicted"/>
<sequence length="496" mass="55499">MNQAIQQWDRGELELALGTFDRIGTQYLDTVAATEAIKERAVRLDTYRAASSTERNRAINSGVVSRHIYQQVESYFDRTGHYPELLHGDETVYQGQFDAFVSYCTYQKSILEYGYQLDCTRADSVYVEARKQRLREAVQKPHSVKSTASVEDRNASAIKTAADLSPAQSSWGEHANPSGALPEDGFQAFYINTNQPRQVIATESVGGIAINYIRDDFHGIESGDFGGYWVGMLEFKQQEVMSFTVSQSWSKTRILINGRVLFEGGSDQSILYRFEPGEHKIEVEYVNNWHTTEFSVGIHSSVTYLDMDQIKMRLQANLLDDFQVLYAGLYESSARDMTTIVNLEKTADPVVLVLSSYSPVKWYVSNPFGVEIRAIVYGAYKPGSTLAGDIPGSILRLPAKTRIGSYHVSPDCRCVAGSFHCEGKGKMPTVTALQTLTNKTLSGFTGHYSAESLTVPEVRVDACFLEELTARMSRIEMDRAACKAENNPDFERMFEG</sequence>
<accession>A0ABQ1PWU1</accession>
<name>A0ABQ1PWU1_9GAMM</name>